<evidence type="ECO:0000313" key="3">
    <source>
        <dbReference type="Proteomes" id="UP000076490"/>
    </source>
</evidence>
<reference evidence="2 3" key="1">
    <citation type="submission" date="2016-01" db="EMBL/GenBank/DDBJ databases">
        <title>Whole genome sequencing of Bhargavaea cecembensis T14.</title>
        <authorList>
            <person name="Hong K.W."/>
        </authorList>
    </citation>
    <scope>NUCLEOTIDE SEQUENCE [LARGE SCALE GENOMIC DNA]</scope>
    <source>
        <strain evidence="2 3">T14</strain>
    </source>
</reference>
<comment type="caution">
    <text evidence="2">The sequence shown here is derived from an EMBL/GenBank/DDBJ whole genome shotgun (WGS) entry which is preliminary data.</text>
</comment>
<dbReference type="Proteomes" id="UP000076490">
    <property type="component" value="Unassembled WGS sequence"/>
</dbReference>
<sequence>MAKVLTVENGVQAREEIDKLITQGYDKEHIYLFAHSDDREKDIADALDVETAGMSDTGFFKGMKNLVAKRGDELRSEFEGVGLSQQEADEYEKVLDEGRLVLVAQDSTDK</sequence>
<name>A0A163FFB3_9BACL</name>
<organism evidence="2 3">
    <name type="scientific">Bhargavaea cecembensis</name>
    <dbReference type="NCBI Taxonomy" id="394098"/>
    <lineage>
        <taxon>Bacteria</taxon>
        <taxon>Bacillati</taxon>
        <taxon>Bacillota</taxon>
        <taxon>Bacilli</taxon>
        <taxon>Bacillales</taxon>
        <taxon>Caryophanaceae</taxon>
        <taxon>Bhargavaea</taxon>
    </lineage>
</organism>
<feature type="domain" description="General stress protein 17M-like" evidence="1">
    <location>
        <begin position="4"/>
        <end position="98"/>
    </location>
</feature>
<dbReference type="RefSeq" id="WP_063180181.1">
    <property type="nucleotide sequence ID" value="NZ_LQNT01000009.1"/>
</dbReference>
<dbReference type="InterPro" id="IPR025889">
    <property type="entry name" value="GSP17M-like_dom"/>
</dbReference>
<dbReference type="AlphaFoldDB" id="A0A163FFB3"/>
<dbReference type="EMBL" id="LQNT01000009">
    <property type="protein sequence ID" value="KZE38566.1"/>
    <property type="molecule type" value="Genomic_DNA"/>
</dbReference>
<dbReference type="OrthoDB" id="2353304at2"/>
<evidence type="ECO:0000259" key="1">
    <source>
        <dbReference type="Pfam" id="PF11181"/>
    </source>
</evidence>
<evidence type="ECO:0000313" key="2">
    <source>
        <dbReference type="EMBL" id="KZE38566.1"/>
    </source>
</evidence>
<proteinExistence type="predicted"/>
<dbReference type="Pfam" id="PF11181">
    <property type="entry name" value="YflT"/>
    <property type="match status" value="1"/>
</dbReference>
<gene>
    <name evidence="2" type="ORF">AV656_06570</name>
</gene>
<protein>
    <submittedName>
        <fullName evidence="2">General stress protein</fullName>
    </submittedName>
</protein>
<accession>A0A163FFB3</accession>